<dbReference type="GO" id="GO:0004386">
    <property type="term" value="F:helicase activity"/>
    <property type="evidence" value="ECO:0007669"/>
    <property type="project" value="UniProtKB-KW"/>
</dbReference>
<organism evidence="1 2">
    <name type="scientific">Aphis craccivora</name>
    <name type="common">Cowpea aphid</name>
    <dbReference type="NCBI Taxonomy" id="307492"/>
    <lineage>
        <taxon>Eukaryota</taxon>
        <taxon>Metazoa</taxon>
        <taxon>Ecdysozoa</taxon>
        <taxon>Arthropoda</taxon>
        <taxon>Hexapoda</taxon>
        <taxon>Insecta</taxon>
        <taxon>Pterygota</taxon>
        <taxon>Neoptera</taxon>
        <taxon>Paraneoptera</taxon>
        <taxon>Hemiptera</taxon>
        <taxon>Sternorrhyncha</taxon>
        <taxon>Aphidomorpha</taxon>
        <taxon>Aphidoidea</taxon>
        <taxon>Aphididae</taxon>
        <taxon>Aphidini</taxon>
        <taxon>Aphis</taxon>
        <taxon>Aphis</taxon>
    </lineage>
</organism>
<dbReference type="EMBL" id="VUJU01014404">
    <property type="protein sequence ID" value="KAF0702172.1"/>
    <property type="molecule type" value="Genomic_DNA"/>
</dbReference>
<gene>
    <name evidence="1" type="ORF">FWK35_00038918</name>
</gene>
<accession>A0A6G0VQF0</accession>
<keyword evidence="2" id="KW-1185">Reference proteome</keyword>
<keyword evidence="1" id="KW-0547">Nucleotide-binding</keyword>
<proteinExistence type="predicted"/>
<keyword evidence="1" id="KW-0347">Helicase</keyword>
<comment type="caution">
    <text evidence="1">The sequence shown here is derived from an EMBL/GenBank/DDBJ whole genome shotgun (WGS) entry which is preliminary data.</text>
</comment>
<name>A0A6G0VQF0_APHCR</name>
<dbReference type="Proteomes" id="UP000478052">
    <property type="component" value="Unassembled WGS sequence"/>
</dbReference>
<dbReference type="AlphaFoldDB" id="A0A6G0VQF0"/>
<protein>
    <submittedName>
        <fullName evidence="1">ATP-dependent DNA helicase</fullName>
    </submittedName>
</protein>
<reference evidence="1 2" key="1">
    <citation type="submission" date="2019-08" db="EMBL/GenBank/DDBJ databases">
        <title>Whole genome of Aphis craccivora.</title>
        <authorList>
            <person name="Voronova N.V."/>
            <person name="Shulinski R.S."/>
            <person name="Bandarenka Y.V."/>
            <person name="Zhorov D.G."/>
            <person name="Warner D."/>
        </authorList>
    </citation>
    <scope>NUCLEOTIDE SEQUENCE [LARGE SCALE GENOMIC DNA]</scope>
    <source>
        <strain evidence="1">180601</strain>
        <tissue evidence="1">Whole Body</tissue>
    </source>
</reference>
<evidence type="ECO:0000313" key="1">
    <source>
        <dbReference type="EMBL" id="KAF0702172.1"/>
    </source>
</evidence>
<keyword evidence="1" id="KW-0067">ATP-binding</keyword>
<keyword evidence="1" id="KW-0378">Hydrolase</keyword>
<evidence type="ECO:0000313" key="2">
    <source>
        <dbReference type="Proteomes" id="UP000478052"/>
    </source>
</evidence>
<sequence length="96" mass="10888">MTGLGLKTLKNRRGWNFDLQISGVDLQILANYLQNNGDVQNFFWKSGRANFMDVCPERRLRDTLGDIFLTTPTCCSMEWNNTSDIIIRPLGLSCTG</sequence>